<reference evidence="4" key="1">
    <citation type="submission" date="2015-02" db="EMBL/GenBank/DDBJ databases">
        <authorList>
            <person name="Ju K.-S."/>
            <person name="Doroghazi J.R."/>
            <person name="Metcalf W."/>
        </authorList>
    </citation>
    <scope>NUCLEOTIDE SEQUENCE [LARGE SCALE GENOMIC DNA]</scope>
    <source>
        <strain evidence="4">NRRL B-16380</strain>
    </source>
</reference>
<keyword evidence="4" id="KW-1185">Reference proteome</keyword>
<evidence type="ECO:0000256" key="2">
    <source>
        <dbReference type="SAM" id="Phobius"/>
    </source>
</evidence>
<feature type="region of interest" description="Disordered" evidence="1">
    <location>
        <begin position="51"/>
        <end position="70"/>
    </location>
</feature>
<keyword evidence="2" id="KW-1133">Transmembrane helix</keyword>
<dbReference type="EMBL" id="JYJH01000054">
    <property type="protein sequence ID" value="KJK34232.1"/>
    <property type="molecule type" value="Genomic_DNA"/>
</dbReference>
<name>A0A0M2GBT7_9ACTN</name>
<protein>
    <submittedName>
        <fullName evidence="3">Uncharacterized protein</fullName>
    </submittedName>
</protein>
<gene>
    <name evidence="3" type="ORF">UK15_36935</name>
</gene>
<sequence length="102" mass="11320">MAGHEVYAASALSVMAAILLARWCLAGRSGRPRTAAVSRRASRWTALRDVRRTGSSAGQAEQRLPTDAPCAQRAVQEAEDLVHGYWRRLSPLYLSTRDHHQH</sequence>
<dbReference type="PATRIC" id="fig|284040.3.peg.6934"/>
<comment type="caution">
    <text evidence="3">The sequence shown here is derived from an EMBL/GenBank/DDBJ whole genome shotgun (WGS) entry which is preliminary data.</text>
</comment>
<evidence type="ECO:0000313" key="4">
    <source>
        <dbReference type="Proteomes" id="UP000034786"/>
    </source>
</evidence>
<feature type="transmembrane region" description="Helical" evidence="2">
    <location>
        <begin position="6"/>
        <end position="25"/>
    </location>
</feature>
<keyword evidence="2" id="KW-0812">Transmembrane</keyword>
<dbReference type="AlphaFoldDB" id="A0A0M2GBT7"/>
<proteinExistence type="predicted"/>
<evidence type="ECO:0000313" key="3">
    <source>
        <dbReference type="EMBL" id="KJK34232.1"/>
    </source>
</evidence>
<organism evidence="3 4">
    <name type="scientific">Streptomyces variegatus</name>
    <dbReference type="NCBI Taxonomy" id="284040"/>
    <lineage>
        <taxon>Bacteria</taxon>
        <taxon>Bacillati</taxon>
        <taxon>Actinomycetota</taxon>
        <taxon>Actinomycetes</taxon>
        <taxon>Kitasatosporales</taxon>
        <taxon>Streptomycetaceae</taxon>
        <taxon>Streptomyces</taxon>
    </lineage>
</organism>
<accession>A0A0M2GBT7</accession>
<dbReference type="Proteomes" id="UP000034786">
    <property type="component" value="Unassembled WGS sequence"/>
</dbReference>
<keyword evidence="2" id="KW-0472">Membrane</keyword>
<evidence type="ECO:0000256" key="1">
    <source>
        <dbReference type="SAM" id="MobiDB-lite"/>
    </source>
</evidence>